<feature type="region of interest" description="Disordered" evidence="6">
    <location>
        <begin position="1439"/>
        <end position="1492"/>
    </location>
</feature>
<dbReference type="Pfam" id="PF23576">
    <property type="entry name" value="SEN1_barrel"/>
    <property type="match status" value="1"/>
</dbReference>
<feature type="compositionally biased region" description="Basic and acidic residues" evidence="6">
    <location>
        <begin position="1455"/>
        <end position="1489"/>
    </location>
</feature>
<dbReference type="InterPro" id="IPR056474">
    <property type="entry name" value="SEN1_barrel"/>
</dbReference>
<dbReference type="GO" id="GO:0016787">
    <property type="term" value="F:hydrolase activity"/>
    <property type="evidence" value="ECO:0007669"/>
    <property type="project" value="UniProtKB-KW"/>
</dbReference>
<dbReference type="InterPro" id="IPR027417">
    <property type="entry name" value="P-loop_NTPase"/>
</dbReference>
<dbReference type="GO" id="GO:0006369">
    <property type="term" value="P:termination of RNA polymerase II transcription"/>
    <property type="evidence" value="ECO:0007669"/>
    <property type="project" value="TreeGrafter"/>
</dbReference>
<comment type="similarity">
    <text evidence="1">Belongs to the DNA2/NAM7 helicase family.</text>
</comment>
<feature type="compositionally biased region" description="Basic and acidic residues" evidence="6">
    <location>
        <begin position="912"/>
        <end position="938"/>
    </location>
</feature>
<dbReference type="FunFam" id="3.40.50.300:FF:000326">
    <property type="entry name" value="P-loop containing nucleoside triphosphate hydrolase"/>
    <property type="match status" value="1"/>
</dbReference>
<feature type="compositionally biased region" description="Polar residues" evidence="6">
    <location>
        <begin position="1400"/>
        <end position="1419"/>
    </location>
</feature>
<feature type="compositionally biased region" description="Basic and acidic residues" evidence="6">
    <location>
        <begin position="1884"/>
        <end position="1893"/>
    </location>
</feature>
<keyword evidence="3" id="KW-0378">Hydrolase</keyword>
<comment type="caution">
    <text evidence="11">The sequence shown here is derived from an EMBL/GenBank/DDBJ whole genome shotgun (WGS) entry which is preliminary data.</text>
</comment>
<dbReference type="PANTHER" id="PTHR10887">
    <property type="entry name" value="DNA2/NAM7 HELICASE FAMILY"/>
    <property type="match status" value="1"/>
</dbReference>
<dbReference type="InterPro" id="IPR041679">
    <property type="entry name" value="DNA2/NAM7-like_C"/>
</dbReference>
<feature type="domain" description="DNA2/NAM7 helicase helicase" evidence="8">
    <location>
        <begin position="1275"/>
        <end position="1564"/>
    </location>
</feature>
<feature type="compositionally biased region" description="Basic and acidic residues" evidence="6">
    <location>
        <begin position="978"/>
        <end position="999"/>
    </location>
</feature>
<dbReference type="InterPro" id="IPR045055">
    <property type="entry name" value="DNA2/NAM7-like"/>
</dbReference>
<protein>
    <submittedName>
        <fullName evidence="11">Uncharacterized protein</fullName>
    </submittedName>
</protein>
<feature type="domain" description="DNA2/NAM7 helicase-like C-terminal" evidence="9">
    <location>
        <begin position="1572"/>
        <end position="1783"/>
    </location>
</feature>
<reference evidence="11 12" key="1">
    <citation type="submission" date="2019-03" db="EMBL/GenBank/DDBJ databases">
        <title>Sequencing 23 genomes of Wallemia ichthyophaga.</title>
        <authorList>
            <person name="Gostincar C."/>
        </authorList>
    </citation>
    <scope>NUCLEOTIDE SEQUENCE [LARGE SCALE GENOMIC DNA]</scope>
    <source>
        <strain evidence="11 12">EXF-5753</strain>
    </source>
</reference>
<dbReference type="CDD" id="cd18808">
    <property type="entry name" value="SF1_C_Upf1"/>
    <property type="match status" value="1"/>
</dbReference>
<dbReference type="InterPro" id="IPR047187">
    <property type="entry name" value="SF1_C_Upf1"/>
</dbReference>
<dbReference type="EMBL" id="SPNW01000015">
    <property type="protein sequence ID" value="TIA90934.1"/>
    <property type="molecule type" value="Genomic_DNA"/>
</dbReference>
<evidence type="ECO:0000256" key="2">
    <source>
        <dbReference type="ARBA" id="ARBA00022741"/>
    </source>
</evidence>
<feature type="domain" description="Helicase Sen1 N-terminal" evidence="7">
    <location>
        <begin position="83"/>
        <end position="830"/>
    </location>
</feature>
<dbReference type="PANTHER" id="PTHR10887:SF495">
    <property type="entry name" value="HELICASE SENATAXIN ISOFORM X1-RELATED"/>
    <property type="match status" value="1"/>
</dbReference>
<dbReference type="CDD" id="cd18042">
    <property type="entry name" value="DEXXQc_SETX"/>
    <property type="match status" value="1"/>
</dbReference>
<accession>A0A4T0FTA8</accession>
<keyword evidence="5" id="KW-0067">ATP-binding</keyword>
<evidence type="ECO:0000256" key="5">
    <source>
        <dbReference type="ARBA" id="ARBA00022840"/>
    </source>
</evidence>
<dbReference type="GO" id="GO:0001147">
    <property type="term" value="F:transcription termination site sequence-specific DNA binding"/>
    <property type="evidence" value="ECO:0007669"/>
    <property type="project" value="TreeGrafter"/>
</dbReference>
<dbReference type="OrthoDB" id="6513042at2759"/>
<dbReference type="Pfam" id="PF12726">
    <property type="entry name" value="SEN1_N"/>
    <property type="match status" value="1"/>
</dbReference>
<name>A0A4T0FTA8_9BASI</name>
<gene>
    <name evidence="11" type="ORF">E3P99_01297</name>
</gene>
<feature type="region of interest" description="Disordered" evidence="6">
    <location>
        <begin position="908"/>
        <end position="1044"/>
    </location>
</feature>
<feature type="region of interest" description="Disordered" evidence="6">
    <location>
        <begin position="1398"/>
        <end position="1425"/>
    </location>
</feature>
<dbReference type="GO" id="GO:0005524">
    <property type="term" value="F:ATP binding"/>
    <property type="evidence" value="ECO:0007669"/>
    <property type="project" value="UniProtKB-KW"/>
</dbReference>
<dbReference type="GO" id="GO:0005694">
    <property type="term" value="C:chromosome"/>
    <property type="evidence" value="ECO:0007669"/>
    <property type="project" value="UniProtKB-ARBA"/>
</dbReference>
<evidence type="ECO:0000259" key="10">
    <source>
        <dbReference type="Pfam" id="PF23576"/>
    </source>
</evidence>
<dbReference type="Gene3D" id="3.40.50.300">
    <property type="entry name" value="P-loop containing nucleotide triphosphate hydrolases"/>
    <property type="match status" value="2"/>
</dbReference>
<keyword evidence="12" id="KW-1185">Reference proteome</keyword>
<evidence type="ECO:0000259" key="9">
    <source>
        <dbReference type="Pfam" id="PF13087"/>
    </source>
</evidence>
<dbReference type="InterPro" id="IPR024481">
    <property type="entry name" value="Helicase_Sen1_N"/>
</dbReference>
<evidence type="ECO:0000313" key="12">
    <source>
        <dbReference type="Proteomes" id="UP000310189"/>
    </source>
</evidence>
<feature type="compositionally biased region" description="Polar residues" evidence="6">
    <location>
        <begin position="1440"/>
        <end position="1452"/>
    </location>
</feature>
<evidence type="ECO:0000256" key="4">
    <source>
        <dbReference type="ARBA" id="ARBA00022806"/>
    </source>
</evidence>
<evidence type="ECO:0000259" key="8">
    <source>
        <dbReference type="Pfam" id="PF13086"/>
    </source>
</evidence>
<dbReference type="InterPro" id="IPR041677">
    <property type="entry name" value="DNA2/NAM7_AAA_11"/>
</dbReference>
<evidence type="ECO:0000259" key="7">
    <source>
        <dbReference type="Pfam" id="PF12726"/>
    </source>
</evidence>
<dbReference type="GO" id="GO:0004386">
    <property type="term" value="F:helicase activity"/>
    <property type="evidence" value="ECO:0007669"/>
    <property type="project" value="UniProtKB-KW"/>
</dbReference>
<dbReference type="Pfam" id="PF13087">
    <property type="entry name" value="AAA_12"/>
    <property type="match status" value="1"/>
</dbReference>
<feature type="domain" description="Helicase SEN1 beta-barrel" evidence="10">
    <location>
        <begin position="1119"/>
        <end position="1205"/>
    </location>
</feature>
<evidence type="ECO:0000256" key="3">
    <source>
        <dbReference type="ARBA" id="ARBA00022801"/>
    </source>
</evidence>
<sequence>MATPVEHILRNARAKPLTNEEVNHVILPISQFLFNRSRENELNEPDWFSDRYTGSGTLTESTAFLIRLFAYSPPKDELLIYKQQLTQQLFNKPQTVLDWQLCKLQARHVYLRNFKDDKLNKFFALVHQWEAEEYGPHLNKARTQLVTLDNIDQSLYHICILNPDFFFRKEVMTVVLPKLEGDTGFIDYLPPPPTILALTASEDDKASEWANKMIDQHTWKPITKENARLYLVLIENILQRIIDRENGNLDADDEWPFKEDLEVQWTALAKTLAAMEPSAIEVVSKSCPSLLKDVQRHLCDVRQRTFVPLLRCFVALISVRQTYWSEDSYNESQRNKSDEHPVLLLRLMNSIIDSPFYKPLLKKTVKFHQQDDEEWPLNWWSNLIMNVENVHELHDSALKSLSRRGFESTRDGDESIKYKCYINIVRVLEKCFIDYEGNERKLQLLFDILKMYNNNLLETALTLDTGNEARQKSQMTSRSLLQLCMKKDCTRVKRSLNDFMVKFAPWKDYDRQVKRKKSPREPNVVLDTKKVIIASDIWTSMYKTIGVQNNIDDEFAWSLILSNVASVSHLTSLDEKIYDESTVPAGTKSTLLTFRAAYNNAISTIQTPLRRSVQNFLDNTQAHIQALENVLSNPNVSVALTRLFLSPNRDLNEPAIHLLKNTSDNDEKSEAIQWLLYTYPKQFLEGITMQCKTFLSVADMHLEATALANRISSQNEEILPMITSVSGGFLSRYGKQATIKQALLEYWVELCRFTSSILNSATKWHKYFENSVMITWMRESIALAKTLLESERELQRYVTSDSSKMLDPLNEILVQSVGWLKATDMTVLEFTFKFIDSTLSAFRQSGCQPASEALEKLRDYYHQSRCSGRKLSPIYLGKLGHHLSQFNNESDDDDVQIVDKKPSMAKLNKALSGDKKPSPADFLKEKQKERERQEKLRQEQNPFIKKAAGRPLLTGLTAKKGEARKPYVAPQRLTYGGNKKEESESSDDEGNHGGLKDMDLNPEQAKQKMQAAKEKRGGTKTIDPMVGGSGKKQQSKANAQRDESFLRRQRLDPDIGDLQNYLLNVDYNDPNMRIGPPDTIQNIPTAFKSYSHYYDIMRPLLFEETSEQLKQARAAVQGEEKVTVIIAGKTFVNEYAEVVLSVKCDAPSQYSLSDNELVTLSKDDAIQPGAQRVGSLAKEQPNQDLIAKVQSFRRKGQDLIVTVWLPVMRSSAFQEKHLWKMQKFYSLSTLYREFGALKGLQYYGSILGKVLNPEIKDKQVLDSATVKQTMKSLEVNESQANAVLSALCTPADGAFSLIQGPPGTGKSKTILALVAKFLSMRSKPIVSRVNPSAADNYVPPKILICAPSNAAIDEVVNRLKVPIRGTDGQMLEVNVIRIGADSSMSVSAKERSLEELVDQRVNQDQSDQGVSMESGSQVSEYRDQLTQCRERINEIRNAINKKQANRDSATQAETDELRKLSDKRNEISTKLDKARDSQKSSAKARDASRRTHRRAVMMEADVVCSTLSGAGKGDLAELPVEFETVIIDEAAQAVEVSALIPFKYGCKRPILIGDQHQLPPTVMSTEASKKGYSRSLFVRLMETNRGCVHLLNEQYRMHPDISKLPSAVFYDGHLRDGPKMAEKTKAPWHDNPLFGTYRFFDFAKGAERRVEHSYVNDDEAEVVISLYMRLKKQYGDEFSLDYRVAIIATYKQQVFAIKKKLRLKFSDIDKDILAKVDVNTVDGFQGQEKTIIILSTVRSTMMFNEEGEVRDRGGGPIGFLRDIRRMNVALTRAQSSLFIVGNADKLAYDETWKKIVNDAKARNLLETIERRYFQQPANFVASKARQPQRHPTGAQKDARNKANKNKQASQVAVPIPEDLVPAAVSPVKRKANPETGSSMAKKLKAVEANKDGQVEGDGQDSDIPGLRVGSGGQARHAPVLESVPMEADSSSSSAPTDAPKGPRAMAQRDGAQDDEQKKAMQAAYNKKKQAAKANSMFIKRKPKKQ</sequence>
<dbReference type="GO" id="GO:0016604">
    <property type="term" value="C:nuclear body"/>
    <property type="evidence" value="ECO:0007669"/>
    <property type="project" value="TreeGrafter"/>
</dbReference>
<evidence type="ECO:0000256" key="6">
    <source>
        <dbReference type="SAM" id="MobiDB-lite"/>
    </source>
</evidence>
<dbReference type="Proteomes" id="UP000310189">
    <property type="component" value="Unassembled WGS sequence"/>
</dbReference>
<evidence type="ECO:0000256" key="1">
    <source>
        <dbReference type="ARBA" id="ARBA00007913"/>
    </source>
</evidence>
<feature type="region of interest" description="Disordered" evidence="6">
    <location>
        <begin position="1819"/>
        <end position="1985"/>
    </location>
</feature>
<dbReference type="Pfam" id="PF13086">
    <property type="entry name" value="AAA_11"/>
    <property type="match status" value="1"/>
</dbReference>
<keyword evidence="4" id="KW-0347">Helicase</keyword>
<proteinExistence type="inferred from homology"/>
<keyword evidence="2" id="KW-0547">Nucleotide-binding</keyword>
<dbReference type="SUPFAM" id="SSF52540">
    <property type="entry name" value="P-loop containing nucleoside triphosphate hydrolases"/>
    <property type="match status" value="1"/>
</dbReference>
<evidence type="ECO:0000313" key="11">
    <source>
        <dbReference type="EMBL" id="TIA90934.1"/>
    </source>
</evidence>
<organism evidence="11 12">
    <name type="scientific">Wallemia hederae</name>
    <dbReference type="NCBI Taxonomy" id="1540922"/>
    <lineage>
        <taxon>Eukaryota</taxon>
        <taxon>Fungi</taxon>
        <taxon>Dikarya</taxon>
        <taxon>Basidiomycota</taxon>
        <taxon>Wallemiomycotina</taxon>
        <taxon>Wallemiomycetes</taxon>
        <taxon>Wallemiales</taxon>
        <taxon>Wallemiaceae</taxon>
        <taxon>Wallemia</taxon>
    </lineage>
</organism>